<dbReference type="GeneID" id="33570244"/>
<feature type="region of interest" description="Disordered" evidence="1">
    <location>
        <begin position="236"/>
        <end position="257"/>
    </location>
</feature>
<dbReference type="AlphaFoldDB" id="A0A1Y2H487"/>
<dbReference type="InParanoid" id="A0A1Y2H487"/>
<sequence length="257" mass="27586">MASSSTNAATSVMMTTLSSTIMASHSVTTSGLVPRHATVEKTQPNPFNNNIGEIYQDHNKQQERERKKDVIIIIQGSSLNKKGGAKDDATKPRQLLLLDQVSPPLPNANTASDASSSSSWMRSFKCSYDSEATAKSDRNGTTVVHIDSYDTTSTTLLSIVISSTSVKSTASQPGCAIQTDAVKDSTALISAKPRPRGQETSKRESKDPNATKDCSPKPQAEIITETAMAAAAIMQTPTSTSSMFMSEYRTTRVSKEQ</sequence>
<proteinExistence type="predicted"/>
<evidence type="ECO:0000256" key="1">
    <source>
        <dbReference type="SAM" id="MobiDB-lite"/>
    </source>
</evidence>
<organism evidence="2 3">
    <name type="scientific">Lobosporangium transversale</name>
    <dbReference type="NCBI Taxonomy" id="64571"/>
    <lineage>
        <taxon>Eukaryota</taxon>
        <taxon>Fungi</taxon>
        <taxon>Fungi incertae sedis</taxon>
        <taxon>Mucoromycota</taxon>
        <taxon>Mortierellomycotina</taxon>
        <taxon>Mortierellomycetes</taxon>
        <taxon>Mortierellales</taxon>
        <taxon>Mortierellaceae</taxon>
        <taxon>Lobosporangium</taxon>
    </lineage>
</organism>
<accession>A0A1Y2H487</accession>
<dbReference type="RefSeq" id="XP_021886208.1">
    <property type="nucleotide sequence ID" value="XM_022028401.1"/>
</dbReference>
<dbReference type="EMBL" id="MCFF01000002">
    <property type="protein sequence ID" value="ORZ28523.1"/>
    <property type="molecule type" value="Genomic_DNA"/>
</dbReference>
<name>A0A1Y2H487_9FUNG</name>
<comment type="caution">
    <text evidence="2">The sequence shown here is derived from an EMBL/GenBank/DDBJ whole genome shotgun (WGS) entry which is preliminary data.</text>
</comment>
<reference evidence="2 3" key="1">
    <citation type="submission" date="2016-07" db="EMBL/GenBank/DDBJ databases">
        <title>Pervasive Adenine N6-methylation of Active Genes in Fungi.</title>
        <authorList>
            <consortium name="DOE Joint Genome Institute"/>
            <person name="Mondo S.J."/>
            <person name="Dannebaum R.O."/>
            <person name="Kuo R.C."/>
            <person name="Labutti K."/>
            <person name="Haridas S."/>
            <person name="Kuo A."/>
            <person name="Salamov A."/>
            <person name="Ahrendt S.R."/>
            <person name="Lipzen A."/>
            <person name="Sullivan W."/>
            <person name="Andreopoulos W.B."/>
            <person name="Clum A."/>
            <person name="Lindquist E."/>
            <person name="Daum C."/>
            <person name="Ramamoorthy G.K."/>
            <person name="Gryganskyi A."/>
            <person name="Culley D."/>
            <person name="Magnuson J.K."/>
            <person name="James T.Y."/>
            <person name="O'Malley M.A."/>
            <person name="Stajich J.E."/>
            <person name="Spatafora J.W."/>
            <person name="Visel A."/>
            <person name="Grigoriev I.V."/>
        </authorList>
    </citation>
    <scope>NUCLEOTIDE SEQUENCE [LARGE SCALE GENOMIC DNA]</scope>
    <source>
        <strain evidence="2 3">NRRL 3116</strain>
    </source>
</reference>
<evidence type="ECO:0000313" key="2">
    <source>
        <dbReference type="EMBL" id="ORZ28523.1"/>
    </source>
</evidence>
<protein>
    <submittedName>
        <fullName evidence="2">Uncharacterized protein</fullName>
    </submittedName>
</protein>
<gene>
    <name evidence="2" type="ORF">BCR41DRAFT_391990</name>
</gene>
<feature type="region of interest" description="Disordered" evidence="1">
    <location>
        <begin position="186"/>
        <end position="219"/>
    </location>
</feature>
<keyword evidence="3" id="KW-1185">Reference proteome</keyword>
<evidence type="ECO:0000313" key="3">
    <source>
        <dbReference type="Proteomes" id="UP000193648"/>
    </source>
</evidence>
<feature type="compositionally biased region" description="Basic and acidic residues" evidence="1">
    <location>
        <begin position="196"/>
        <end position="210"/>
    </location>
</feature>
<dbReference type="Proteomes" id="UP000193648">
    <property type="component" value="Unassembled WGS sequence"/>
</dbReference>